<gene>
    <name evidence="1" type="ORF">BWY41_01388</name>
</gene>
<dbReference type="AlphaFoldDB" id="A0A1V5SR17"/>
<protein>
    <submittedName>
        <fullName evidence="1">Putative redox-active protein (C_GCAxxG_C_C)</fullName>
    </submittedName>
</protein>
<dbReference type="NCBIfam" id="TIGR01909">
    <property type="entry name" value="C_GCAxxG_C_C"/>
    <property type="match status" value="1"/>
</dbReference>
<sequence length="152" mass="17067">MVNMKSLSEIAVSKFLDGYNCAQSVFYSFCEMLKQDKNVALKISSGFGAGMGRKGEICGAVTGGIMVIGSKFGRGEKDDQSFSETTYRKTIELMDSFTRKYETCLCRQLLNGCDLTTEEGRKQFKEKDFRNKICRGYVKSVVEIVEDLLNQP</sequence>
<evidence type="ECO:0000313" key="1">
    <source>
        <dbReference type="EMBL" id="OQA56980.1"/>
    </source>
</evidence>
<accession>A0A1V5SR17</accession>
<dbReference type="InterPro" id="IPR036280">
    <property type="entry name" value="Multihaem_cyt_sf"/>
</dbReference>
<dbReference type="EMBL" id="MWBQ01000101">
    <property type="protein sequence ID" value="OQA56980.1"/>
    <property type="molecule type" value="Genomic_DNA"/>
</dbReference>
<dbReference type="SUPFAM" id="SSF48695">
    <property type="entry name" value="Multiheme cytochromes"/>
    <property type="match status" value="1"/>
</dbReference>
<dbReference type="Proteomes" id="UP000485569">
    <property type="component" value="Unassembled WGS sequence"/>
</dbReference>
<comment type="caution">
    <text evidence="1">The sequence shown here is derived from an EMBL/GenBank/DDBJ whole genome shotgun (WGS) entry which is preliminary data.</text>
</comment>
<dbReference type="InterPro" id="IPR010181">
    <property type="entry name" value="CGCAxxGCC_motif"/>
</dbReference>
<organism evidence="1">
    <name type="scientific">Candidatus Atribacter allofermentans</name>
    <dbReference type="NCBI Taxonomy" id="1852833"/>
    <lineage>
        <taxon>Bacteria</taxon>
        <taxon>Pseudomonadati</taxon>
        <taxon>Atribacterota</taxon>
        <taxon>Atribacteria</taxon>
        <taxon>Atribacterales</taxon>
        <taxon>Atribacteraceae</taxon>
        <taxon>Atribacter</taxon>
    </lineage>
</organism>
<proteinExistence type="predicted"/>
<dbReference type="Pfam" id="PF09719">
    <property type="entry name" value="C_GCAxxG_C_C"/>
    <property type="match status" value="1"/>
</dbReference>
<name>A0A1V5SR17_9BACT</name>
<reference evidence="1" key="1">
    <citation type="submission" date="2017-02" db="EMBL/GenBank/DDBJ databases">
        <title>Delving into the versatile metabolic prowess of the omnipresent phylum Bacteroidetes.</title>
        <authorList>
            <person name="Nobu M.K."/>
            <person name="Mei R."/>
            <person name="Narihiro T."/>
            <person name="Kuroda K."/>
            <person name="Liu W.-T."/>
        </authorList>
    </citation>
    <scope>NUCLEOTIDE SEQUENCE</scope>
    <source>
        <strain evidence="1">ADurb.Bin276</strain>
    </source>
</reference>